<protein>
    <submittedName>
        <fullName evidence="1">Uncharacterized protein</fullName>
    </submittedName>
</protein>
<reference evidence="1 2" key="1">
    <citation type="submission" date="2020-02" db="EMBL/GenBank/DDBJ databases">
        <authorList>
            <person name="Ferguson B K."/>
        </authorList>
    </citation>
    <scope>NUCLEOTIDE SEQUENCE [LARGE SCALE GENOMIC DNA]</scope>
</reference>
<dbReference type="AlphaFoldDB" id="A0A6H5GLB3"/>
<dbReference type="Proteomes" id="UP000479000">
    <property type="component" value="Unassembled WGS sequence"/>
</dbReference>
<gene>
    <name evidence="1" type="ORF">NTEN_LOCUS8568</name>
</gene>
<name>A0A6H5GLB3_9HEMI</name>
<sequence length="289" mass="33484">MYRLDQPSTSATRSSYLRKQGACYCYSSHDRSNKLILLTALTLRVGSTSADDPKKTSRLLERHQHRENFRSIQRQSCFFQFHPHHICRCRYVSTFRNLDPISCRTVCHNRTSNRRTTAVCHCRFGQAISSSSLTCSADGRKCRKMREISLFPRNLHVVQPNEDLLGIAETETSNSKNDVRYQSRGKLGVFYAAQKRSVRVASVEWRRNNAFVEGRQGGEESVDMSYGSLLKYKPVTKEAFLSDEEREDRLDVVNEYRDGSGTSRYSIVKYEITVRQRRYQGCDHHHLAY</sequence>
<dbReference type="EMBL" id="CADCXU010012890">
    <property type="protein sequence ID" value="CAB0002781.1"/>
    <property type="molecule type" value="Genomic_DNA"/>
</dbReference>
<organism evidence="1 2">
    <name type="scientific">Nesidiocoris tenuis</name>
    <dbReference type="NCBI Taxonomy" id="355587"/>
    <lineage>
        <taxon>Eukaryota</taxon>
        <taxon>Metazoa</taxon>
        <taxon>Ecdysozoa</taxon>
        <taxon>Arthropoda</taxon>
        <taxon>Hexapoda</taxon>
        <taxon>Insecta</taxon>
        <taxon>Pterygota</taxon>
        <taxon>Neoptera</taxon>
        <taxon>Paraneoptera</taxon>
        <taxon>Hemiptera</taxon>
        <taxon>Heteroptera</taxon>
        <taxon>Panheteroptera</taxon>
        <taxon>Cimicomorpha</taxon>
        <taxon>Miridae</taxon>
        <taxon>Dicyphina</taxon>
        <taxon>Nesidiocoris</taxon>
    </lineage>
</organism>
<keyword evidence="2" id="KW-1185">Reference proteome</keyword>
<proteinExistence type="predicted"/>
<evidence type="ECO:0000313" key="2">
    <source>
        <dbReference type="Proteomes" id="UP000479000"/>
    </source>
</evidence>
<evidence type="ECO:0000313" key="1">
    <source>
        <dbReference type="EMBL" id="CAB0002781.1"/>
    </source>
</evidence>
<accession>A0A6H5GLB3</accession>